<evidence type="ECO:0000256" key="3">
    <source>
        <dbReference type="SAM" id="SignalP"/>
    </source>
</evidence>
<evidence type="ECO:0000313" key="5">
    <source>
        <dbReference type="Proteomes" id="UP001432075"/>
    </source>
</evidence>
<accession>A0ABZ1RMF7</accession>
<evidence type="ECO:0000256" key="1">
    <source>
        <dbReference type="SAM" id="MobiDB-lite"/>
    </source>
</evidence>
<protein>
    <submittedName>
        <fullName evidence="4">Uncharacterized protein</fullName>
    </submittedName>
</protein>
<name>A0ABZ1RMF7_9ACTN</name>
<gene>
    <name evidence="4" type="ORF">OHU17_17845</name>
</gene>
<keyword evidence="3" id="KW-0732">Signal</keyword>
<evidence type="ECO:0000313" key="4">
    <source>
        <dbReference type="EMBL" id="WUO47571.1"/>
    </source>
</evidence>
<keyword evidence="2" id="KW-0812">Transmembrane</keyword>
<proteinExistence type="predicted"/>
<feature type="compositionally biased region" description="Pro residues" evidence="1">
    <location>
        <begin position="116"/>
        <end position="149"/>
    </location>
</feature>
<keyword evidence="2" id="KW-0472">Membrane</keyword>
<organism evidence="4 5">
    <name type="scientific">Streptomyces goshikiensis</name>
    <dbReference type="NCBI Taxonomy" id="1942"/>
    <lineage>
        <taxon>Bacteria</taxon>
        <taxon>Bacillati</taxon>
        <taxon>Actinomycetota</taxon>
        <taxon>Actinomycetes</taxon>
        <taxon>Kitasatosporales</taxon>
        <taxon>Streptomycetaceae</taxon>
        <taxon>Streptomyces</taxon>
    </lineage>
</organism>
<keyword evidence="5" id="KW-1185">Reference proteome</keyword>
<sequence length="195" mass="19563">MAHRPRAPHWLASTVLAAAVLAPVTACAVAPGAPGRIALSPASPFGAAAFAPVPGAGAPDDGGPVGDVPRGAYEELAGSVAGAGRERPGWPVAEPANPETVLASRPLRLRPRQEPAEPPPLPPTAPSRPSAPPARPARPVVPSPSPEPSRPAFAQGTEPNGRAADLAAHILPLGTGLALMGLGLGFMGMRLRRGP</sequence>
<dbReference type="RefSeq" id="WP_328776205.1">
    <property type="nucleotide sequence ID" value="NZ_CP108057.1"/>
</dbReference>
<dbReference type="EMBL" id="CP108057">
    <property type="protein sequence ID" value="WUO47571.1"/>
    <property type="molecule type" value="Genomic_DNA"/>
</dbReference>
<keyword evidence="2" id="KW-1133">Transmembrane helix</keyword>
<dbReference type="Proteomes" id="UP001432075">
    <property type="component" value="Chromosome"/>
</dbReference>
<reference evidence="4" key="1">
    <citation type="submission" date="2022-10" db="EMBL/GenBank/DDBJ databases">
        <title>The complete genomes of actinobacterial strains from the NBC collection.</title>
        <authorList>
            <person name="Joergensen T.S."/>
            <person name="Alvarez Arevalo M."/>
            <person name="Sterndorff E.B."/>
            <person name="Faurdal D."/>
            <person name="Vuksanovic O."/>
            <person name="Mourched A.-S."/>
            <person name="Charusanti P."/>
            <person name="Shaw S."/>
            <person name="Blin K."/>
            <person name="Weber T."/>
        </authorList>
    </citation>
    <scope>NUCLEOTIDE SEQUENCE</scope>
    <source>
        <strain evidence="4">NBC_00283</strain>
    </source>
</reference>
<feature type="signal peptide" evidence="3">
    <location>
        <begin position="1"/>
        <end position="28"/>
    </location>
</feature>
<feature type="region of interest" description="Disordered" evidence="1">
    <location>
        <begin position="80"/>
        <end position="159"/>
    </location>
</feature>
<evidence type="ECO:0000256" key="2">
    <source>
        <dbReference type="SAM" id="Phobius"/>
    </source>
</evidence>
<feature type="chain" id="PRO_5045938403" evidence="3">
    <location>
        <begin position="29"/>
        <end position="195"/>
    </location>
</feature>
<feature type="transmembrane region" description="Helical" evidence="2">
    <location>
        <begin position="166"/>
        <end position="187"/>
    </location>
</feature>